<dbReference type="PANTHER" id="PTHR24412">
    <property type="entry name" value="KELCH PROTEIN"/>
    <property type="match status" value="1"/>
</dbReference>
<dbReference type="GO" id="GO:0031463">
    <property type="term" value="C:Cul3-RING ubiquitin ligase complex"/>
    <property type="evidence" value="ECO:0000318"/>
    <property type="project" value="GO_Central"/>
</dbReference>
<dbReference type="InterPro" id="IPR011333">
    <property type="entry name" value="SKP1/BTB/POZ_sf"/>
</dbReference>
<dbReference type="GO" id="GO:0043161">
    <property type="term" value="P:proteasome-mediated ubiquitin-dependent protein catabolic process"/>
    <property type="evidence" value="ECO:0000318"/>
    <property type="project" value="GO_Central"/>
</dbReference>
<feature type="domain" description="BTB" evidence="4">
    <location>
        <begin position="106"/>
        <end position="173"/>
    </location>
</feature>
<keyword evidence="6" id="KW-1185">Reference proteome</keyword>
<dbReference type="Pfam" id="PF00651">
    <property type="entry name" value="BTB"/>
    <property type="match status" value="1"/>
</dbReference>
<dbReference type="UniPathway" id="UPA00143"/>
<evidence type="ECO:0000313" key="6">
    <source>
        <dbReference type="Proteomes" id="UP000007110"/>
    </source>
</evidence>
<dbReference type="PANTHER" id="PTHR24412:SF475">
    <property type="entry name" value="KELCH-LIKE PROTEIN 17"/>
    <property type="match status" value="1"/>
</dbReference>
<dbReference type="InterPro" id="IPR015915">
    <property type="entry name" value="Kelch-typ_b-propeller"/>
</dbReference>
<dbReference type="CTD" id="339451"/>
<name>A0A7M7HFV6_STRPU</name>
<dbReference type="PRINTS" id="PR00501">
    <property type="entry name" value="KELCHREPEAT"/>
</dbReference>
<dbReference type="KEGG" id="spu:589994"/>
<dbReference type="InParanoid" id="A0A7M7HFV6"/>
<evidence type="ECO:0000256" key="1">
    <source>
        <dbReference type="ARBA" id="ARBA00022441"/>
    </source>
</evidence>
<dbReference type="AlphaFoldDB" id="A0A7M7HFV6"/>
<keyword evidence="2" id="KW-0677">Repeat</keyword>
<organism evidence="5 6">
    <name type="scientific">Strongylocentrotus purpuratus</name>
    <name type="common">Purple sea urchin</name>
    <dbReference type="NCBI Taxonomy" id="7668"/>
    <lineage>
        <taxon>Eukaryota</taxon>
        <taxon>Metazoa</taxon>
        <taxon>Echinodermata</taxon>
        <taxon>Eleutherozoa</taxon>
        <taxon>Echinozoa</taxon>
        <taxon>Echinoidea</taxon>
        <taxon>Euechinoidea</taxon>
        <taxon>Echinacea</taxon>
        <taxon>Camarodonta</taxon>
        <taxon>Echinidea</taxon>
        <taxon>Strongylocentrotidae</taxon>
        <taxon>Strongylocentrotus</taxon>
    </lineage>
</organism>
<accession>A0A7M7HFV6</accession>
<dbReference type="EnsemblMetazoa" id="XM_011674012">
    <property type="protein sequence ID" value="XP_011672314"/>
    <property type="gene ID" value="LOC589994"/>
</dbReference>
<dbReference type="RefSeq" id="XP_011672314.1">
    <property type="nucleotide sequence ID" value="XM_011674012.2"/>
</dbReference>
<dbReference type="Proteomes" id="UP000007110">
    <property type="component" value="Unassembled WGS sequence"/>
</dbReference>
<protein>
    <recommendedName>
        <fullName evidence="4">BTB domain-containing protein</fullName>
    </recommendedName>
</protein>
<reference evidence="6" key="1">
    <citation type="submission" date="2015-02" db="EMBL/GenBank/DDBJ databases">
        <title>Genome sequencing for Strongylocentrotus purpuratus.</title>
        <authorList>
            <person name="Murali S."/>
            <person name="Liu Y."/>
            <person name="Vee V."/>
            <person name="English A."/>
            <person name="Wang M."/>
            <person name="Skinner E."/>
            <person name="Han Y."/>
            <person name="Muzny D.M."/>
            <person name="Worley K.C."/>
            <person name="Gibbs R.A."/>
        </authorList>
    </citation>
    <scope>NUCLEOTIDE SEQUENCE</scope>
</reference>
<dbReference type="GO" id="GO:0005737">
    <property type="term" value="C:cytoplasm"/>
    <property type="evidence" value="ECO:0000318"/>
    <property type="project" value="GO_Central"/>
</dbReference>
<evidence type="ECO:0000256" key="3">
    <source>
        <dbReference type="SAM" id="MobiDB-lite"/>
    </source>
</evidence>
<dbReference type="GO" id="GO:0016567">
    <property type="term" value="P:protein ubiquitination"/>
    <property type="evidence" value="ECO:0007669"/>
    <property type="project" value="UniProtKB-UniPathway"/>
</dbReference>
<dbReference type="FunFam" id="1.25.40.420:FF:000001">
    <property type="entry name" value="Kelch-like family member 12"/>
    <property type="match status" value="1"/>
</dbReference>
<sequence length="653" mass="71323">MAAYRRFRNRTMELGPLQVNTTGAPRGPGGVSCGGQRPSSSLGLMTSPSPLSPSSGSAPSLCLSPTSTGSSSGGQASGVYIIHHAQRHSNDSFLAMDKMRQQGALCDIVLKVTDHEIRAHRLVLASCSAYFHAMFTSDMTESHRSEVTLHEIDSDAVNQLVSFAYTAEIMIGESNVQALLPAASLLQMESVRDACCKFLVGQLDPTNCLGIRRFADTHGCYDLEQSSRQYALYNFCHVVNTEEFLQLPETEVEQMVSSEQLNVTAEEEVFSAVIQWLQFNEEERKDAVSRLLRYVRLPLLNRDFLVTQVEAHPIVQQCNGCKDLLIEAMKYHLLPEQRSTLQSPRTRLRQNSSQVPVLFAVGGGSLFAIHNECECYDQLLNSWRPMPTMNTRRARLGAAAIGKIIYAIGGYDGSHDLASVECFNTQTHSWFELAPLGTKRSSLGVAVLNGLIYAIGGYDGASCLNSAERYDPLTNSWTSITPMSARRRYVKVAALGGCLYAVGGYDGSTHLSSIEKYDPRTNAWTSIPNMINRRVSMGVAVIANQLFVVGGSDGAMCLSSAESFNPEINLWEPLPSMSVRRSTHDAIALDGQLYVIGGNDGSSSLNSAERYDPKTHRWTTISGMSTRRSSVGVTVADIVASRGSHSSVAEQQL</sequence>
<reference evidence="5" key="2">
    <citation type="submission" date="2021-01" db="UniProtKB">
        <authorList>
            <consortium name="EnsemblMetazoa"/>
        </authorList>
    </citation>
    <scope>IDENTIFICATION</scope>
</reference>
<dbReference type="Pfam" id="PF07707">
    <property type="entry name" value="BACK"/>
    <property type="match status" value="1"/>
</dbReference>
<dbReference type="Gene3D" id="3.30.710.10">
    <property type="entry name" value="Potassium Channel Kv1.1, Chain A"/>
    <property type="match status" value="1"/>
</dbReference>
<dbReference type="InterPro" id="IPR000210">
    <property type="entry name" value="BTB/POZ_dom"/>
</dbReference>
<keyword evidence="1" id="KW-0880">Kelch repeat</keyword>
<dbReference type="OrthoDB" id="45365at2759"/>
<dbReference type="SMART" id="SM00225">
    <property type="entry name" value="BTB"/>
    <property type="match status" value="1"/>
</dbReference>
<dbReference type="OMA" id="RRNCWEP"/>
<dbReference type="Pfam" id="PF01344">
    <property type="entry name" value="Kelch_1"/>
    <property type="match status" value="2"/>
</dbReference>
<evidence type="ECO:0000259" key="4">
    <source>
        <dbReference type="PROSITE" id="PS50097"/>
    </source>
</evidence>
<dbReference type="PROSITE" id="PS50097">
    <property type="entry name" value="BTB"/>
    <property type="match status" value="1"/>
</dbReference>
<evidence type="ECO:0000313" key="5">
    <source>
        <dbReference type="EnsemblMetazoa" id="XP_011672314"/>
    </source>
</evidence>
<dbReference type="Pfam" id="PF24681">
    <property type="entry name" value="Kelch_KLHDC2_KLHL20_DRC7"/>
    <property type="match status" value="1"/>
</dbReference>
<dbReference type="SUPFAM" id="SSF117281">
    <property type="entry name" value="Kelch motif"/>
    <property type="match status" value="1"/>
</dbReference>
<feature type="compositionally biased region" description="Low complexity" evidence="3">
    <location>
        <begin position="38"/>
        <end position="70"/>
    </location>
</feature>
<dbReference type="GeneID" id="589994"/>
<dbReference type="InterPro" id="IPR006652">
    <property type="entry name" value="Kelch_1"/>
</dbReference>
<dbReference type="SUPFAM" id="SSF54695">
    <property type="entry name" value="POZ domain"/>
    <property type="match status" value="1"/>
</dbReference>
<dbReference type="SMART" id="SM00875">
    <property type="entry name" value="BACK"/>
    <property type="match status" value="1"/>
</dbReference>
<dbReference type="Gene3D" id="1.25.40.420">
    <property type="match status" value="1"/>
</dbReference>
<proteinExistence type="predicted"/>
<evidence type="ECO:0000256" key="2">
    <source>
        <dbReference type="ARBA" id="ARBA00022737"/>
    </source>
</evidence>
<dbReference type="Gene3D" id="2.120.10.80">
    <property type="entry name" value="Kelch-type beta propeller"/>
    <property type="match status" value="2"/>
</dbReference>
<dbReference type="GO" id="GO:1990756">
    <property type="term" value="F:ubiquitin-like ligase-substrate adaptor activity"/>
    <property type="evidence" value="ECO:0000318"/>
    <property type="project" value="GO_Central"/>
</dbReference>
<dbReference type="SMART" id="SM00612">
    <property type="entry name" value="Kelch"/>
    <property type="match status" value="6"/>
</dbReference>
<feature type="region of interest" description="Disordered" evidence="3">
    <location>
        <begin position="13"/>
        <end position="70"/>
    </location>
</feature>
<dbReference type="FunFam" id="3.30.710.10:FF:000001">
    <property type="entry name" value="Kelch-like family member 20"/>
    <property type="match status" value="1"/>
</dbReference>
<dbReference type="InterPro" id="IPR011705">
    <property type="entry name" value="BACK"/>
</dbReference>